<keyword evidence="1" id="KW-0808">Transferase</keyword>
<evidence type="ECO:0000256" key="1">
    <source>
        <dbReference type="ARBA" id="ARBA00022679"/>
    </source>
</evidence>
<dbReference type="EnsemblBacteria" id="AAQ00373">
    <property type="protein sequence ID" value="AAQ00373"/>
    <property type="gene ID" value="Pro_1329"/>
</dbReference>
<dbReference type="Gene3D" id="3.40.50.2000">
    <property type="entry name" value="Glycogen Phosphorylase B"/>
    <property type="match status" value="2"/>
</dbReference>
<dbReference type="PATRIC" id="fig|167539.5.peg.1394"/>
<dbReference type="CDD" id="cd03809">
    <property type="entry name" value="GT4_MtfB-like"/>
    <property type="match status" value="1"/>
</dbReference>
<reference evidence="3 4" key="1">
    <citation type="journal article" date="2003" name="Proc. Natl. Acad. Sci. U.S.A.">
        <title>Genome sequence of the cyanobacterium Prochlorococcus marinus SS120, a nearly minimal oxyphototrophic genome.</title>
        <authorList>
            <person name="Dufresne A."/>
            <person name="Salanoubat M."/>
            <person name="Partensky F."/>
            <person name="Artiguenave F."/>
            <person name="Axmann I.M."/>
            <person name="Barbe V."/>
            <person name="Duprat S."/>
            <person name="Galperin M.Y."/>
            <person name="Koonin E.V."/>
            <person name="Le Gall F."/>
            <person name="Makarova K.S."/>
            <person name="Ostrowski M."/>
            <person name="Oztas S."/>
            <person name="Robert C."/>
            <person name="Rogozin I.B."/>
            <person name="Scanlan D.J."/>
            <person name="Tandeau de Marsac N."/>
            <person name="Weissenbach J."/>
            <person name="Wincker P."/>
            <person name="Wolf Y.I."/>
            <person name="Hess W.R."/>
        </authorList>
    </citation>
    <scope>NUCLEOTIDE SEQUENCE [LARGE SCALE GENOMIC DNA]</scope>
    <source>
        <strain evidence="4">SARG / CCMP1375 / SS120</strain>
    </source>
</reference>
<feature type="domain" description="Glycosyl transferase family 1" evidence="2">
    <location>
        <begin position="214"/>
        <end position="330"/>
    </location>
</feature>
<evidence type="ECO:0000313" key="4">
    <source>
        <dbReference type="Proteomes" id="UP000001420"/>
    </source>
</evidence>
<dbReference type="SUPFAM" id="SSF53756">
    <property type="entry name" value="UDP-Glycosyltransferase/glycogen phosphorylase"/>
    <property type="match status" value="1"/>
</dbReference>
<gene>
    <name evidence="3" type="primary">rfaG</name>
    <name evidence="3" type="ordered locus">Pro_1329</name>
</gene>
<dbReference type="Pfam" id="PF00534">
    <property type="entry name" value="Glycos_transf_1"/>
    <property type="match status" value="1"/>
</dbReference>
<evidence type="ECO:0000259" key="2">
    <source>
        <dbReference type="Pfam" id="PF00534"/>
    </source>
</evidence>
<dbReference type="PANTHER" id="PTHR46401">
    <property type="entry name" value="GLYCOSYLTRANSFERASE WBBK-RELATED"/>
    <property type="match status" value="1"/>
</dbReference>
<dbReference type="AlphaFoldDB" id="Q7VAX4"/>
<dbReference type="InterPro" id="IPR001296">
    <property type="entry name" value="Glyco_trans_1"/>
</dbReference>
<dbReference type="Proteomes" id="UP000001420">
    <property type="component" value="Chromosome"/>
</dbReference>
<protein>
    <submittedName>
        <fullName evidence="3">Glycosyltransferase</fullName>
    </submittedName>
</protein>
<dbReference type="RefSeq" id="WP_011125480.1">
    <property type="nucleotide sequence ID" value="NC_005042.1"/>
</dbReference>
<keyword evidence="4" id="KW-1185">Reference proteome</keyword>
<name>Q7VAX4_PROMA</name>
<dbReference type="OrthoDB" id="9797829at2"/>
<dbReference type="PANTHER" id="PTHR46401:SF2">
    <property type="entry name" value="GLYCOSYLTRANSFERASE WBBK-RELATED"/>
    <property type="match status" value="1"/>
</dbReference>
<sequence length="388" mass="44460">MAKKIIAMDLRYAEVPNTGLTRFACNLFYKVINSERLNNQDFLLLLPPKKLSYHLNSIINAIDKSKVKIIYWNKSRKILWKIPFLLFDPYLFRLLKQNKVQLFVCPFIDPPILPGIKVVSTIHDLTFIKVKNFFPKYSFIKKIISEIRILITIFTSNYILTVSLATKRQLISKYKALNIFIGKKLSNITIIPNAISHIVSSKESNSINIGNAILDLEFILYVGDRRPHKNIKYLIELVKSLHYLGHSKIFLVIAGSTEYENISLSKMIKENSDFVIEVISPNDSELNCLYTKCKCFCLLSLSEGFGIPVLEAAAHGAKVVVSNIASLVEIAPINSLILDLNTKDLNPKLFKEYLMNEKRPNAESVIDYWTWDRSADIMCEFITNLKDE</sequence>
<accession>Q7VAX4</accession>
<dbReference type="STRING" id="167539.Pro_1329"/>
<dbReference type="EMBL" id="AE017126">
    <property type="protein sequence ID" value="AAQ00373.1"/>
    <property type="molecule type" value="Genomic_DNA"/>
</dbReference>
<dbReference type="CAZy" id="GT4">
    <property type="family name" value="Glycosyltransferase Family 4"/>
</dbReference>
<organism evidence="3 4">
    <name type="scientific">Prochlorococcus marinus (strain SARG / CCMP1375 / SS120)</name>
    <dbReference type="NCBI Taxonomy" id="167539"/>
    <lineage>
        <taxon>Bacteria</taxon>
        <taxon>Bacillati</taxon>
        <taxon>Cyanobacteriota</taxon>
        <taxon>Cyanophyceae</taxon>
        <taxon>Synechococcales</taxon>
        <taxon>Prochlorococcaceae</taxon>
        <taxon>Prochlorococcus</taxon>
    </lineage>
</organism>
<dbReference type="GO" id="GO:0016757">
    <property type="term" value="F:glycosyltransferase activity"/>
    <property type="evidence" value="ECO:0007669"/>
    <property type="project" value="InterPro"/>
</dbReference>
<dbReference type="HOGENOM" id="CLU_009583_27_5_3"/>
<evidence type="ECO:0000313" key="3">
    <source>
        <dbReference type="EMBL" id="AAQ00373.1"/>
    </source>
</evidence>
<proteinExistence type="predicted"/>
<dbReference type="KEGG" id="pma:Pro_1329"/>
<dbReference type="eggNOG" id="COG0438">
    <property type="taxonomic scope" value="Bacteria"/>
</dbReference>
<dbReference type="GO" id="GO:0009103">
    <property type="term" value="P:lipopolysaccharide biosynthetic process"/>
    <property type="evidence" value="ECO:0007669"/>
    <property type="project" value="TreeGrafter"/>
</dbReference>